<name>A0A2N0NX17_9GLOM</name>
<dbReference type="Gene3D" id="1.20.920.10">
    <property type="entry name" value="Bromodomain-like"/>
    <property type="match status" value="1"/>
</dbReference>
<dbReference type="AlphaFoldDB" id="A0A2N0NX17"/>
<dbReference type="Proteomes" id="UP000232722">
    <property type="component" value="Unassembled WGS sequence"/>
</dbReference>
<gene>
    <name evidence="3" type="ORF">RhiirA5_462706</name>
</gene>
<dbReference type="VEuPathDB" id="FungiDB:FUN_012176"/>
<evidence type="ECO:0000256" key="1">
    <source>
        <dbReference type="ARBA" id="ARBA00023117"/>
    </source>
</evidence>
<organism evidence="3 4">
    <name type="scientific">Rhizophagus irregularis</name>
    <dbReference type="NCBI Taxonomy" id="588596"/>
    <lineage>
        <taxon>Eukaryota</taxon>
        <taxon>Fungi</taxon>
        <taxon>Fungi incertae sedis</taxon>
        <taxon>Mucoromycota</taxon>
        <taxon>Glomeromycotina</taxon>
        <taxon>Glomeromycetes</taxon>
        <taxon>Glomerales</taxon>
        <taxon>Glomeraceae</taxon>
        <taxon>Rhizophagus</taxon>
    </lineage>
</organism>
<dbReference type="VEuPathDB" id="FungiDB:RhiirA1_442473"/>
<comment type="caution">
    <text evidence="3">The sequence shown here is derived from an EMBL/GenBank/DDBJ whole genome shotgun (WGS) entry which is preliminary data.</text>
</comment>
<dbReference type="SUPFAM" id="SSF47370">
    <property type="entry name" value="Bromodomain"/>
    <property type="match status" value="1"/>
</dbReference>
<accession>A0A2N0NX17</accession>
<evidence type="ECO:0000313" key="3">
    <source>
        <dbReference type="EMBL" id="PKB99113.1"/>
    </source>
</evidence>
<dbReference type="InterPro" id="IPR036427">
    <property type="entry name" value="Bromodomain-like_sf"/>
</dbReference>
<evidence type="ECO:0000313" key="4">
    <source>
        <dbReference type="Proteomes" id="UP000232722"/>
    </source>
</evidence>
<sequence length="408" mass="46694">MTKVTAKNIIPRSVNGRRNNRKHILLRSGICYSRTKDNKNVVVTNVIVSTGQPAVIPDRVSQGVSGHSCGFRVRFASDGVFCLPFVSNQLKKKIIRIKSILKTSSKYKQESYVRPVPGVPEPEPKQTIALRKYLESLCLNEQVLSRELLLRLGTYMLDCFVSQGWCRPFINPVPESARNYHLRIARPMDLITVEHKLWAGEYDGAIGAKLPHEEFGDVCKVVPNINIKSKIYIVPLYSFLQVTRSGSNVAKLPYAAAERLDPMSSSLFDTFERESLPPVKFQPTETHCNFSRLYITKGSKNIKKCRDERNAILVIVKDVSYEASENRLRCNVITSKPFGELRDLDTFELSDARYWTRVALLDKKALDLKVGPKFFKEYLREPFKVSEYEQRRDNKNFLKSLNLLPKSR</sequence>
<reference evidence="3 4" key="2">
    <citation type="submission" date="2017-09" db="EMBL/GenBank/DDBJ databases">
        <title>Extensive intraspecific genome diversity in a model arbuscular mycorrhizal fungus.</title>
        <authorList>
            <person name="Chen E.C."/>
            <person name="Morin E."/>
            <person name="Beaudet D."/>
            <person name="Noel J."/>
            <person name="Ndikumana S."/>
            <person name="Charron P."/>
            <person name="St-Onge C."/>
            <person name="Giorgi J."/>
            <person name="Grigoriev I.V."/>
            <person name="Roux C."/>
            <person name="Martin F.M."/>
            <person name="Corradi N."/>
        </authorList>
    </citation>
    <scope>NUCLEOTIDE SEQUENCE [LARGE SCALE GENOMIC DNA]</scope>
    <source>
        <strain evidence="3 4">A5</strain>
    </source>
</reference>
<dbReference type="VEuPathDB" id="FungiDB:RhiirFUN_016280"/>
<protein>
    <recommendedName>
        <fullName evidence="2">Bromo domain-containing protein</fullName>
    </recommendedName>
</protein>
<reference evidence="3 4" key="1">
    <citation type="submission" date="2016-04" db="EMBL/GenBank/DDBJ databases">
        <title>Genome analyses suggest a sexual origin of heterokaryosis in a supposedly ancient asexual fungus.</title>
        <authorList>
            <person name="Ropars J."/>
            <person name="Sedzielewska K."/>
            <person name="Noel J."/>
            <person name="Charron P."/>
            <person name="Farinelli L."/>
            <person name="Marton T."/>
            <person name="Kruger M."/>
            <person name="Pelin A."/>
            <person name="Brachmann A."/>
            <person name="Corradi N."/>
        </authorList>
    </citation>
    <scope>NUCLEOTIDE SEQUENCE [LARGE SCALE GENOMIC DNA]</scope>
    <source>
        <strain evidence="3 4">A5</strain>
    </source>
</reference>
<dbReference type="EMBL" id="LLXJ01002330">
    <property type="protein sequence ID" value="PKB99113.1"/>
    <property type="molecule type" value="Genomic_DNA"/>
</dbReference>
<proteinExistence type="predicted"/>
<dbReference type="GO" id="GO:0006325">
    <property type="term" value="P:chromatin organization"/>
    <property type="evidence" value="ECO:0007669"/>
    <property type="project" value="UniProtKB-ARBA"/>
</dbReference>
<dbReference type="Pfam" id="PF00439">
    <property type="entry name" value="Bromodomain"/>
    <property type="match status" value="1"/>
</dbReference>
<dbReference type="InterPro" id="IPR001487">
    <property type="entry name" value="Bromodomain"/>
</dbReference>
<keyword evidence="1" id="KW-0103">Bromodomain</keyword>
<evidence type="ECO:0000259" key="2">
    <source>
        <dbReference type="Pfam" id="PF00439"/>
    </source>
</evidence>
<feature type="domain" description="Bromo" evidence="2">
    <location>
        <begin position="156"/>
        <end position="204"/>
    </location>
</feature>